<evidence type="ECO:0000256" key="4">
    <source>
        <dbReference type="ARBA" id="ARBA00022989"/>
    </source>
</evidence>
<dbReference type="EMBL" id="JAACFV010000009">
    <property type="protein sequence ID" value="KAF7512819.1"/>
    <property type="molecule type" value="Genomic_DNA"/>
</dbReference>
<feature type="transmembrane region" description="Helical" evidence="7">
    <location>
        <begin position="253"/>
        <end position="275"/>
    </location>
</feature>
<feature type="domain" description="Phosphatidic acid phosphatase type 2/haloperoxidase" evidence="8">
    <location>
        <begin position="142"/>
        <end position="299"/>
    </location>
</feature>
<dbReference type="SUPFAM" id="SSF48317">
    <property type="entry name" value="Acid phosphatase/Vanadium-dependent haloperoxidase"/>
    <property type="match status" value="1"/>
</dbReference>
<evidence type="ECO:0000313" key="9">
    <source>
        <dbReference type="EMBL" id="KAF7512819.1"/>
    </source>
</evidence>
<dbReference type="PANTHER" id="PTHR10165:SF84">
    <property type="entry name" value="PHOSPHATIDIC ACID PHOSPHATASE BETA"/>
    <property type="match status" value="1"/>
</dbReference>
<dbReference type="InterPro" id="IPR036938">
    <property type="entry name" value="PAP2/HPO_sf"/>
</dbReference>
<accession>A0A8H7AR53</accession>
<dbReference type="Proteomes" id="UP000606974">
    <property type="component" value="Unassembled WGS sequence"/>
</dbReference>
<dbReference type="AlphaFoldDB" id="A0A8H7AR53"/>
<protein>
    <recommendedName>
        <fullName evidence="8">Phosphatidic acid phosphatase type 2/haloperoxidase domain-containing protein</fullName>
    </recommendedName>
</protein>
<keyword evidence="5 7" id="KW-0472">Membrane</keyword>
<organism evidence="9 10">
    <name type="scientific">Endocarpon pusillum</name>
    <dbReference type="NCBI Taxonomy" id="364733"/>
    <lineage>
        <taxon>Eukaryota</taxon>
        <taxon>Fungi</taxon>
        <taxon>Dikarya</taxon>
        <taxon>Ascomycota</taxon>
        <taxon>Pezizomycotina</taxon>
        <taxon>Eurotiomycetes</taxon>
        <taxon>Chaetothyriomycetidae</taxon>
        <taxon>Verrucariales</taxon>
        <taxon>Verrucariaceae</taxon>
        <taxon>Endocarpon</taxon>
    </lineage>
</organism>
<keyword evidence="10" id="KW-1185">Reference proteome</keyword>
<evidence type="ECO:0000256" key="1">
    <source>
        <dbReference type="ARBA" id="ARBA00004141"/>
    </source>
</evidence>
<reference evidence="9" key="1">
    <citation type="submission" date="2020-02" db="EMBL/GenBank/DDBJ databases">
        <authorList>
            <person name="Palmer J.M."/>
        </authorList>
    </citation>
    <scope>NUCLEOTIDE SEQUENCE</scope>
    <source>
        <strain evidence="9">EPUS1.4</strain>
        <tissue evidence="9">Thallus</tissue>
    </source>
</reference>
<dbReference type="CDD" id="cd03390">
    <property type="entry name" value="PAP2_containing_1_like"/>
    <property type="match status" value="1"/>
</dbReference>
<dbReference type="InterPro" id="IPR043216">
    <property type="entry name" value="PAP-like"/>
</dbReference>
<dbReference type="GO" id="GO:0008195">
    <property type="term" value="F:phosphatidate phosphatase activity"/>
    <property type="evidence" value="ECO:0007669"/>
    <property type="project" value="TreeGrafter"/>
</dbReference>
<evidence type="ECO:0000313" key="10">
    <source>
        <dbReference type="Proteomes" id="UP000606974"/>
    </source>
</evidence>
<comment type="similarity">
    <text evidence="2">Belongs to the PA-phosphatase related phosphoesterase family.</text>
</comment>
<dbReference type="Gene3D" id="1.20.144.10">
    <property type="entry name" value="Phosphatidic acid phosphatase type 2/haloperoxidase"/>
    <property type="match status" value="1"/>
</dbReference>
<dbReference type="GO" id="GO:0046839">
    <property type="term" value="P:phospholipid dephosphorylation"/>
    <property type="evidence" value="ECO:0007669"/>
    <property type="project" value="TreeGrafter"/>
</dbReference>
<dbReference type="Pfam" id="PF01569">
    <property type="entry name" value="PAP2"/>
    <property type="match status" value="1"/>
</dbReference>
<feature type="transmembrane region" description="Helical" evidence="7">
    <location>
        <begin position="134"/>
        <end position="158"/>
    </location>
</feature>
<dbReference type="GO" id="GO:0006644">
    <property type="term" value="P:phospholipid metabolic process"/>
    <property type="evidence" value="ECO:0007669"/>
    <property type="project" value="InterPro"/>
</dbReference>
<dbReference type="GO" id="GO:0016020">
    <property type="term" value="C:membrane"/>
    <property type="evidence" value="ECO:0007669"/>
    <property type="project" value="UniProtKB-SubCell"/>
</dbReference>
<dbReference type="OrthoDB" id="10030083at2759"/>
<dbReference type="SMART" id="SM00014">
    <property type="entry name" value="acidPPc"/>
    <property type="match status" value="1"/>
</dbReference>
<feature type="transmembrane region" description="Helical" evidence="7">
    <location>
        <begin position="221"/>
        <end position="241"/>
    </location>
</feature>
<gene>
    <name evidence="9" type="ORF">GJ744_011922</name>
</gene>
<feature type="transmembrane region" description="Helical" evidence="7">
    <location>
        <begin position="101"/>
        <end position="122"/>
    </location>
</feature>
<evidence type="ECO:0000259" key="8">
    <source>
        <dbReference type="SMART" id="SM00014"/>
    </source>
</evidence>
<sequence>MDSHHHSAATQQTQEGKTARPSRFNNLRSLADIRSSNGFFSKLLNFFRQTWLDWTGLVAVGILTAGLWTVHPTRVRHFPITFSSSGDIVYPTLAYPYVSPIFSAAAAGLLCALLPIAVVLLCQIRPLHPGHRRFEDVSSAILGLAYSLLTGTFFQVVLKKSIGGFRPHFLSVCEPVIDGNAVPAVRGTGFQSVMYTSEVCTGDTGKIQNAMESFPSGHAEIAFAGLLYLAIYLNAHLRVFSFSATLVSRRPKYLKMLAVIAPILLATYLASTLVLGHHHHAYDVIFGGLIGSGMAIWGYKMAFVSIWDGRTNWVPLRLREEVDEFSISTNADGGVLPMRRPDSERVV</sequence>
<comment type="caution">
    <text evidence="9">The sequence shown here is derived from an EMBL/GenBank/DDBJ whole genome shotgun (WGS) entry which is preliminary data.</text>
</comment>
<evidence type="ECO:0000256" key="3">
    <source>
        <dbReference type="ARBA" id="ARBA00022692"/>
    </source>
</evidence>
<evidence type="ECO:0000256" key="2">
    <source>
        <dbReference type="ARBA" id="ARBA00008816"/>
    </source>
</evidence>
<keyword evidence="3 7" id="KW-0812">Transmembrane</keyword>
<dbReference type="PANTHER" id="PTHR10165">
    <property type="entry name" value="LIPID PHOSPHATE PHOSPHATASE"/>
    <property type="match status" value="1"/>
</dbReference>
<name>A0A8H7AR53_9EURO</name>
<comment type="subcellular location">
    <subcellularLocation>
        <location evidence="1">Membrane</location>
        <topology evidence="1">Multi-pass membrane protein</topology>
    </subcellularLocation>
</comment>
<keyword evidence="4 7" id="KW-1133">Transmembrane helix</keyword>
<dbReference type="InterPro" id="IPR000326">
    <property type="entry name" value="PAP2/HPO"/>
</dbReference>
<feature type="region of interest" description="Disordered" evidence="6">
    <location>
        <begin position="1"/>
        <end position="21"/>
    </location>
</feature>
<feature type="transmembrane region" description="Helical" evidence="7">
    <location>
        <begin position="281"/>
        <end position="299"/>
    </location>
</feature>
<feature type="transmembrane region" description="Helical" evidence="7">
    <location>
        <begin position="51"/>
        <end position="70"/>
    </location>
</feature>
<evidence type="ECO:0000256" key="7">
    <source>
        <dbReference type="SAM" id="Phobius"/>
    </source>
</evidence>
<evidence type="ECO:0000256" key="5">
    <source>
        <dbReference type="ARBA" id="ARBA00023136"/>
    </source>
</evidence>
<evidence type="ECO:0000256" key="6">
    <source>
        <dbReference type="SAM" id="MobiDB-lite"/>
    </source>
</evidence>
<proteinExistence type="inferred from homology"/>